<dbReference type="CDD" id="cd03230">
    <property type="entry name" value="ABC_DR_subfamily_A"/>
    <property type="match status" value="1"/>
</dbReference>
<evidence type="ECO:0000256" key="5">
    <source>
        <dbReference type="ARBA" id="ARBA00022840"/>
    </source>
</evidence>
<evidence type="ECO:0000256" key="2">
    <source>
        <dbReference type="ARBA" id="ARBA00022448"/>
    </source>
</evidence>
<dbReference type="Gene3D" id="3.40.50.300">
    <property type="entry name" value="P-loop containing nucleotide triphosphate hydrolases"/>
    <property type="match status" value="1"/>
</dbReference>
<proteinExistence type="inferred from homology"/>
<dbReference type="EMBL" id="AP014648">
    <property type="protein sequence ID" value="BAQ16134.1"/>
    <property type="molecule type" value="Genomic_DNA"/>
</dbReference>
<dbReference type="SUPFAM" id="SSF52540">
    <property type="entry name" value="P-loop containing nucleoside triphosphate hydrolases"/>
    <property type="match status" value="1"/>
</dbReference>
<dbReference type="InterPro" id="IPR017871">
    <property type="entry name" value="ABC_transporter-like_CS"/>
</dbReference>
<feature type="region of interest" description="Disordered" evidence="6">
    <location>
        <begin position="1"/>
        <end position="25"/>
    </location>
</feature>
<keyword evidence="3" id="KW-0536">Nodulation</keyword>
<dbReference type="PROSITE" id="PS50893">
    <property type="entry name" value="ABC_TRANSPORTER_2"/>
    <property type="match status" value="1"/>
</dbReference>
<dbReference type="Pfam" id="PF00005">
    <property type="entry name" value="ABC_tran"/>
    <property type="match status" value="1"/>
</dbReference>
<accession>A0A0A8K2A1</accession>
<dbReference type="Proteomes" id="UP000031643">
    <property type="component" value="Chromosome"/>
</dbReference>
<evidence type="ECO:0000256" key="6">
    <source>
        <dbReference type="SAM" id="MobiDB-lite"/>
    </source>
</evidence>
<sequence>MFRIAWRPGTARRPKSAGRSKGGCDVARDITQDEGGAAAADLAPVVVRGLTKRFGSVTAVDHLSFTLEAGTTVALLGGNGAGKTTTIAMLLGLIRPSAGTVHVFGADITSNRYAVAQRMNFQSPYVDLPQRLTVRQNLMVYAGLYGIANACDRIASVAAQLQIDALLERPTGKLSAGQKTRVGLAKALLNAPELLLLDEPTASLDPDTADWVRQTIKGYASSRGATLLIASHNMSEVERLADRVILLHAGRIVEDETPAALIAAYGRETLEDVFLDVVRGRSATDASERGQREAS</sequence>
<dbReference type="PROSITE" id="PS00211">
    <property type="entry name" value="ABC_TRANSPORTER_1"/>
    <property type="match status" value="1"/>
</dbReference>
<evidence type="ECO:0000313" key="9">
    <source>
        <dbReference type="Proteomes" id="UP000031643"/>
    </source>
</evidence>
<evidence type="ECO:0000256" key="1">
    <source>
        <dbReference type="ARBA" id="ARBA00005417"/>
    </source>
</evidence>
<name>A0A0A8K2A1_9HYPH</name>
<dbReference type="InterPro" id="IPR050763">
    <property type="entry name" value="ABC_transporter_ATP-binding"/>
</dbReference>
<evidence type="ECO:0000256" key="4">
    <source>
        <dbReference type="ARBA" id="ARBA00022741"/>
    </source>
</evidence>
<comment type="similarity">
    <text evidence="1">Belongs to the ABC transporter superfamily.</text>
</comment>
<dbReference type="InterPro" id="IPR003439">
    <property type="entry name" value="ABC_transporter-like_ATP-bd"/>
</dbReference>
<evidence type="ECO:0000259" key="7">
    <source>
        <dbReference type="PROSITE" id="PS50893"/>
    </source>
</evidence>
<dbReference type="HOGENOM" id="CLU_000604_1_2_5"/>
<keyword evidence="5" id="KW-0067">ATP-binding</keyword>
<protein>
    <recommendedName>
        <fullName evidence="7">ABC transporter domain-containing protein</fullName>
    </recommendedName>
</protein>
<dbReference type="GO" id="GO:0005524">
    <property type="term" value="F:ATP binding"/>
    <property type="evidence" value="ECO:0007669"/>
    <property type="project" value="UniProtKB-KW"/>
</dbReference>
<evidence type="ECO:0000313" key="8">
    <source>
        <dbReference type="EMBL" id="BAQ16134.1"/>
    </source>
</evidence>
<evidence type="ECO:0000256" key="3">
    <source>
        <dbReference type="ARBA" id="ARBA00022458"/>
    </source>
</evidence>
<dbReference type="STRING" id="1384459.GL4_0671"/>
<dbReference type="PANTHER" id="PTHR42711">
    <property type="entry name" value="ABC TRANSPORTER ATP-BINDING PROTEIN"/>
    <property type="match status" value="1"/>
</dbReference>
<dbReference type="InterPro" id="IPR003593">
    <property type="entry name" value="AAA+_ATPase"/>
</dbReference>
<dbReference type="GO" id="GO:0016887">
    <property type="term" value="F:ATP hydrolysis activity"/>
    <property type="evidence" value="ECO:0007669"/>
    <property type="project" value="InterPro"/>
</dbReference>
<feature type="domain" description="ABC transporter" evidence="7">
    <location>
        <begin position="45"/>
        <end position="274"/>
    </location>
</feature>
<reference evidence="8 9" key="1">
    <citation type="submission" date="2014-09" db="EMBL/GenBank/DDBJ databases">
        <title>Genome sequencing of Methyloceanibacter caenitepidi Gela4.</title>
        <authorList>
            <person name="Takeuchi M."/>
            <person name="Susumu S."/>
            <person name="Kamagata Y."/>
            <person name="Oshima K."/>
            <person name="Hattori M."/>
            <person name="Iwasaki W."/>
        </authorList>
    </citation>
    <scope>NUCLEOTIDE SEQUENCE [LARGE SCALE GENOMIC DNA]</scope>
    <source>
        <strain evidence="8 9">Gela4</strain>
    </source>
</reference>
<keyword evidence="4" id="KW-0547">Nucleotide-binding</keyword>
<organism evidence="8 9">
    <name type="scientific">Methyloceanibacter caenitepidi</name>
    <dbReference type="NCBI Taxonomy" id="1384459"/>
    <lineage>
        <taxon>Bacteria</taxon>
        <taxon>Pseudomonadati</taxon>
        <taxon>Pseudomonadota</taxon>
        <taxon>Alphaproteobacteria</taxon>
        <taxon>Hyphomicrobiales</taxon>
        <taxon>Hyphomicrobiaceae</taxon>
        <taxon>Methyloceanibacter</taxon>
    </lineage>
</organism>
<dbReference type="KEGG" id="mcg:GL4_0671"/>
<keyword evidence="9" id="KW-1185">Reference proteome</keyword>
<dbReference type="AlphaFoldDB" id="A0A0A8K2A1"/>
<dbReference type="SMART" id="SM00382">
    <property type="entry name" value="AAA"/>
    <property type="match status" value="1"/>
</dbReference>
<gene>
    <name evidence="8" type="ORF">GL4_0671</name>
</gene>
<dbReference type="PANTHER" id="PTHR42711:SF5">
    <property type="entry name" value="ABC TRANSPORTER ATP-BINDING PROTEIN NATA"/>
    <property type="match status" value="1"/>
</dbReference>
<dbReference type="InterPro" id="IPR027417">
    <property type="entry name" value="P-loop_NTPase"/>
</dbReference>
<keyword evidence="2" id="KW-0813">Transport</keyword>
<dbReference type="OrthoDB" id="9778547at2"/>